<dbReference type="Proteomes" id="UP001595075">
    <property type="component" value="Unassembled WGS sequence"/>
</dbReference>
<protein>
    <recommendedName>
        <fullName evidence="2">Nephrocystin 3-like N-terminal domain-containing protein</fullName>
    </recommendedName>
</protein>
<dbReference type="PANTHER" id="PTHR10039:SF5">
    <property type="entry name" value="NACHT DOMAIN-CONTAINING PROTEIN"/>
    <property type="match status" value="1"/>
</dbReference>
<gene>
    <name evidence="3" type="ORF">VTL71DRAFT_6769</name>
</gene>
<keyword evidence="4" id="KW-1185">Reference proteome</keyword>
<comment type="caution">
    <text evidence="3">The sequence shown here is derived from an EMBL/GenBank/DDBJ whole genome shotgun (WGS) entry which is preliminary data.</text>
</comment>
<dbReference type="InterPro" id="IPR056884">
    <property type="entry name" value="NPHP3-like_N"/>
</dbReference>
<proteinExistence type="predicted"/>
<reference evidence="3 4" key="1">
    <citation type="journal article" date="2024" name="Commun. Biol.">
        <title>Comparative genomic analysis of thermophilic fungi reveals convergent evolutionary adaptations and gene losses.</title>
        <authorList>
            <person name="Steindorff A.S."/>
            <person name="Aguilar-Pontes M.V."/>
            <person name="Robinson A.J."/>
            <person name="Andreopoulos B."/>
            <person name="LaButti K."/>
            <person name="Kuo A."/>
            <person name="Mondo S."/>
            <person name="Riley R."/>
            <person name="Otillar R."/>
            <person name="Haridas S."/>
            <person name="Lipzen A."/>
            <person name="Grimwood J."/>
            <person name="Schmutz J."/>
            <person name="Clum A."/>
            <person name="Reid I.D."/>
            <person name="Moisan M.C."/>
            <person name="Butler G."/>
            <person name="Nguyen T.T.M."/>
            <person name="Dewar K."/>
            <person name="Conant G."/>
            <person name="Drula E."/>
            <person name="Henrissat B."/>
            <person name="Hansel C."/>
            <person name="Singer S."/>
            <person name="Hutchinson M.I."/>
            <person name="de Vries R.P."/>
            <person name="Natvig D.O."/>
            <person name="Powell A.J."/>
            <person name="Tsang A."/>
            <person name="Grigoriev I.V."/>
        </authorList>
    </citation>
    <scope>NUCLEOTIDE SEQUENCE [LARGE SCALE GENOMIC DNA]</scope>
    <source>
        <strain evidence="3 4">CBS 494.80</strain>
    </source>
</reference>
<sequence>MLSNSLTGAELAEDILRNPSRPGLFACCEAAPAYATPMHRIKSAAIRTHLCRFKSKIRQIARFKRTKDTLVQRDVFPGVLVVEERGSFLKLITTVISEASDLDPAVDYNAVPAPKPTIVVRSFATNIDRKPARTTTTRTACFDCSLGSHAWGSFKQRARPEMWLADRLPAEWTCTRIILYGYDSQIVGSESRQDLADIAKDFNNSLVDMRKSLSLTEKCVPIVFIAHSLGGLVLKQALAFLSKQATYPAAEPNIQSTFRDVYAMLFFGVPCKGLDGEQLGLAAMARGQANQGFLSDLRNDSSLVKNLADIFLGVFERRPVQIYSFYETHESATAQMSWGRPSMSGPKKHWVGKDAAFNGRDAERKRDETFSIPMSTDHSGLVKCNDTQSYEKIKRVLLSFDWQRTSREIEEYARDSKVPLDLLQELDFPKRRGRERQIANTEKFDETFEWIWNSPFNTWLSAPMVNNALESQVERPPKSEELSSELADGDALDSMNPFWICGKAASGKSTMINYLSDCERTTNILQDRHGKNCVIIRFFFDFRQRIELSNSFDGLLLSFLYCAVEQAPELARQPPRSELASWKNEGKYKELPTSELRKIVQTSLTKIALKQVVCVFVDGVDEYEGDMIDLGIFLRNLSRLPGLKLCIASRPDPVLARQFPGAQRFEMQEYNLQGLEAFATLTLQRKAGSLLSNHDTNLHTQNAHRLKLTAKAVARRVEGVFLWASWAMKELPMAWVKLESIGENHGYTDMMSCLDRMPSELEAIWERMFERLDPDTRNEALTVLQLVCFSCEELELLGLIRALQITLGAQIYSVNMNRTVPNLGDRIVSITAGLLELGTSWRTGHAVTVKLSHKTVRTFLEKTLLKHDNQKMFNPYLMWLKVCVSVLKDSAYETRSLGSGRNYPDTMICFSCGSHTGLVNDKRTSSPALVDYAITYFASHAKDLEERRNQSSLPYLEHILSADLLRIHGDLRLSDEPNALVRQTMFALAHGLRLFFEDLVSKSPLTICPDGDKTDESTDCLNTNPLLDCALGFTLIHHIITRGNSTEDGSDVKLIETVLDHFPAISDGNMIFSIGHCTVQVVKILLQRRGTTRRTVVYDPSKADAPWDPQVLIGRLCAVALKATVDIEAKIDMCLELGDDIDEEWGLNMTAMHAAYLRDESIFSSKYVGSLLQARGSKFNGEKLREVIEWAAPIRKERDAKNLLAVRQARMARVRKTQP</sequence>
<evidence type="ECO:0000313" key="4">
    <source>
        <dbReference type="Proteomes" id="UP001595075"/>
    </source>
</evidence>
<dbReference type="InterPro" id="IPR029058">
    <property type="entry name" value="AB_hydrolase_fold"/>
</dbReference>
<keyword evidence="1" id="KW-0677">Repeat</keyword>
<accession>A0ABR4BXY9</accession>
<name>A0ABR4BXY9_9HELO</name>
<evidence type="ECO:0000259" key="2">
    <source>
        <dbReference type="Pfam" id="PF24883"/>
    </source>
</evidence>
<dbReference type="Pfam" id="PF24883">
    <property type="entry name" value="NPHP3_N"/>
    <property type="match status" value="1"/>
</dbReference>
<dbReference type="PANTHER" id="PTHR10039">
    <property type="entry name" value="AMELOGENIN"/>
    <property type="match status" value="1"/>
</dbReference>
<feature type="domain" description="Nephrocystin 3-like N-terminal" evidence="2">
    <location>
        <begin position="497"/>
        <end position="650"/>
    </location>
</feature>
<evidence type="ECO:0000313" key="3">
    <source>
        <dbReference type="EMBL" id="KAL2062503.1"/>
    </source>
</evidence>
<organism evidence="3 4">
    <name type="scientific">Oculimacula yallundae</name>
    <dbReference type="NCBI Taxonomy" id="86028"/>
    <lineage>
        <taxon>Eukaryota</taxon>
        <taxon>Fungi</taxon>
        <taxon>Dikarya</taxon>
        <taxon>Ascomycota</taxon>
        <taxon>Pezizomycotina</taxon>
        <taxon>Leotiomycetes</taxon>
        <taxon>Helotiales</taxon>
        <taxon>Ploettnerulaceae</taxon>
        <taxon>Oculimacula</taxon>
    </lineage>
</organism>
<evidence type="ECO:0000256" key="1">
    <source>
        <dbReference type="ARBA" id="ARBA00022737"/>
    </source>
</evidence>
<dbReference type="EMBL" id="JAZHXI010000017">
    <property type="protein sequence ID" value="KAL2062503.1"/>
    <property type="molecule type" value="Genomic_DNA"/>
</dbReference>
<dbReference type="SUPFAM" id="SSF53474">
    <property type="entry name" value="alpha/beta-Hydrolases"/>
    <property type="match status" value="1"/>
</dbReference>